<organism evidence="2 3">
    <name type="scientific">Streptomyces montanus</name>
    <dbReference type="NCBI Taxonomy" id="2580423"/>
    <lineage>
        <taxon>Bacteria</taxon>
        <taxon>Bacillati</taxon>
        <taxon>Actinomycetota</taxon>
        <taxon>Actinomycetes</taxon>
        <taxon>Kitasatosporales</taxon>
        <taxon>Streptomycetaceae</taxon>
        <taxon>Streptomyces</taxon>
    </lineage>
</organism>
<evidence type="ECO:0000313" key="2">
    <source>
        <dbReference type="EMBL" id="TLS46195.1"/>
    </source>
</evidence>
<accession>A0A5R9G3Q1</accession>
<evidence type="ECO:0000313" key="3">
    <source>
        <dbReference type="Proteomes" id="UP000305906"/>
    </source>
</evidence>
<dbReference type="InterPro" id="IPR007278">
    <property type="entry name" value="DUF397"/>
</dbReference>
<dbReference type="Pfam" id="PF04149">
    <property type="entry name" value="DUF397"/>
    <property type="match status" value="1"/>
</dbReference>
<gene>
    <name evidence="2" type="ORF">FE633_11200</name>
</gene>
<dbReference type="Proteomes" id="UP000305906">
    <property type="component" value="Unassembled WGS sequence"/>
</dbReference>
<sequence>MKKSSYSGDSQGQCVEVAALTAAPFAGMRAFRDSKNPDGSALVFPESSVAGFLADVRDGEFDV</sequence>
<evidence type="ECO:0000259" key="1">
    <source>
        <dbReference type="Pfam" id="PF04149"/>
    </source>
</evidence>
<proteinExistence type="predicted"/>
<comment type="caution">
    <text evidence="2">The sequence shown here is derived from an EMBL/GenBank/DDBJ whole genome shotgun (WGS) entry which is preliminary data.</text>
</comment>
<dbReference type="EMBL" id="VBZC01000010">
    <property type="protein sequence ID" value="TLS46195.1"/>
    <property type="molecule type" value="Genomic_DNA"/>
</dbReference>
<dbReference type="AlphaFoldDB" id="A0A5R9G3Q1"/>
<name>A0A5R9G3Q1_9ACTN</name>
<feature type="domain" description="DUF397" evidence="1">
    <location>
        <begin position="3"/>
        <end position="57"/>
    </location>
</feature>
<protein>
    <submittedName>
        <fullName evidence="2">DUF397 domain-containing protein</fullName>
    </submittedName>
</protein>
<keyword evidence="3" id="KW-1185">Reference proteome</keyword>
<reference evidence="2 3" key="1">
    <citation type="submission" date="2019-05" db="EMBL/GenBank/DDBJ databases">
        <title>Streptomyces sp. NEAU-C151, a novel actinomycete isolated from soil.</title>
        <authorList>
            <person name="Han L."/>
            <person name="Jiang H."/>
        </authorList>
    </citation>
    <scope>NUCLEOTIDE SEQUENCE [LARGE SCALE GENOMIC DNA]</scope>
    <source>
        <strain evidence="2 3">NEAU-C151</strain>
    </source>
</reference>